<protein>
    <recommendedName>
        <fullName evidence="12">VWFA domain-containing protein</fullName>
    </recommendedName>
</protein>
<dbReference type="InterPro" id="IPR006900">
    <property type="entry name" value="Sec23/24_helical_dom"/>
</dbReference>
<feature type="compositionally biased region" description="Basic residues" evidence="4">
    <location>
        <begin position="122"/>
        <end position="136"/>
    </location>
</feature>
<gene>
    <name evidence="10" type="ORF">J3Q64DRAFT_1729891</name>
</gene>
<evidence type="ECO:0000313" key="11">
    <source>
        <dbReference type="Proteomes" id="UP001448207"/>
    </source>
</evidence>
<feature type="domain" description="Sec23/Sec24 helical" evidence="8">
    <location>
        <begin position="725"/>
        <end position="826"/>
    </location>
</feature>
<keyword evidence="11" id="KW-1185">Reference proteome</keyword>
<dbReference type="EMBL" id="JBCLYO010000004">
    <property type="protein sequence ID" value="KAL0090446.1"/>
    <property type="molecule type" value="Genomic_DNA"/>
</dbReference>
<dbReference type="PANTHER" id="PTHR13803:SF4">
    <property type="entry name" value="SECRETORY 24CD, ISOFORM C"/>
    <property type="match status" value="1"/>
</dbReference>
<dbReference type="InterPro" id="IPR029006">
    <property type="entry name" value="ADF-H/Gelsolin-like_dom_sf"/>
</dbReference>
<dbReference type="InterPro" id="IPR006896">
    <property type="entry name" value="Sec23/24_trunk_dom"/>
</dbReference>
<dbReference type="SUPFAM" id="SSF82919">
    <property type="entry name" value="Zn-finger domain of Sec23/24"/>
    <property type="match status" value="1"/>
</dbReference>
<feature type="region of interest" description="Disordered" evidence="4">
    <location>
        <begin position="1"/>
        <end position="219"/>
    </location>
</feature>
<accession>A0ABR3B5X2</accession>
<keyword evidence="2" id="KW-0813">Transport</keyword>
<sequence length="994" mass="111683">MSGHPSTDQQNQQAFYPGQPTNQPHGPFRPLPYQARPFPVNSARPPLAHGPVRPTVQHPGNPGHPGHPGEYQRPPGQVSPRPNWNPEQPRPIYQQPQQPQQPQHLTSPQPDLVTPMASMDIRHHKDSSHKAGRARRAYAPTDTISSLPNNQYPQPTQQQQQQQQQQQHQQYQQQQQPQPQPQPQLQLQQQQQPQPISPFPAAAPVSNTPRPKIDPDQIPSPVQVQAQNQNIYRDQEYGTCSKDVMPLSTTNFRAIDQGNCNPRFMRSTLREIPVSYDLWNDSGLPLGLIVQPLADLHQADVQVPLASTSAEGPVRCQRCKGYINPWCRFVDGGRKFMCNLCGFDNEVPSDYFCHLDMTGWRTDIEFRPELQLGSVEFDVPEEYWTRKPAPVSLVFAIDVSWSAVKSGMVESVCSAIQGILYEGSGLDKETKVAILTFDSSVCFYNIKAELEQAQMMVVSDVNDIFLPLSEGFLVDPVASKRVIEDLLRLLPSIHTNNRATVATMGSAVQGSLLALKETGGKVHIFQSLLPTLGPGALKGREDQKLYGTDKEKQLFLPQNPFYTTIGKECVQSGVCVDLWLFPQNTIMDLSTLGVLPALTGGDTHFYPNFDSSQHGALVHSLERSLKREQGYNAALRVRCSNGISIEDQYGNFDMQNATDIELAGIDADSSIGFSLKYDARLKDTEELYFQCALLYTTTSGLRRVRVHTLCLPVTGSMHSIFKHADVEVSLSLISKKIISQATKRSLNEINLDLDVQCVKILTAYRKYCAASSSPGQLVLPDSFKVLPIYTLCLKKSALLRRDPNVTSDVRVYTMRAIKSASIAETIKWIYPRMIKVHEMLVQDNVNVTPMERLSYSRLSSSGIYLIESHIYTFLWIGQHATPELLQNVFGVTQSDHIDSCMTQIPALDNTLSRQLCECLDNDYSTSPEKARLYIIRQGLDSEQEFVKTMVEDETYGQMSYVDYLCLIHRQVLSELEKDKQEAIVSSASYWAYRY</sequence>
<feature type="compositionally biased region" description="Low complexity" evidence="4">
    <location>
        <begin position="86"/>
        <end position="110"/>
    </location>
</feature>
<dbReference type="Proteomes" id="UP001448207">
    <property type="component" value="Unassembled WGS sequence"/>
</dbReference>
<dbReference type="Pfam" id="PF08033">
    <property type="entry name" value="Sec23_BS"/>
    <property type="match status" value="1"/>
</dbReference>
<evidence type="ECO:0000313" key="10">
    <source>
        <dbReference type="EMBL" id="KAL0090446.1"/>
    </source>
</evidence>
<name>A0ABR3B5X2_PHYBL</name>
<evidence type="ECO:0000259" key="9">
    <source>
        <dbReference type="Pfam" id="PF08033"/>
    </source>
</evidence>
<dbReference type="Pfam" id="PF04811">
    <property type="entry name" value="Sec23_trunk"/>
    <property type="match status" value="1"/>
</dbReference>
<dbReference type="Pfam" id="PF00626">
    <property type="entry name" value="Gelsolin"/>
    <property type="match status" value="1"/>
</dbReference>
<dbReference type="InterPro" id="IPR036174">
    <property type="entry name" value="Znf_Sec23_Sec24_sf"/>
</dbReference>
<evidence type="ECO:0008006" key="12">
    <source>
        <dbReference type="Google" id="ProtNLM"/>
    </source>
</evidence>
<dbReference type="Gene3D" id="3.40.50.410">
    <property type="entry name" value="von Willebrand factor, type A domain"/>
    <property type="match status" value="1"/>
</dbReference>
<organism evidence="10 11">
    <name type="scientific">Phycomyces blakesleeanus</name>
    <dbReference type="NCBI Taxonomy" id="4837"/>
    <lineage>
        <taxon>Eukaryota</taxon>
        <taxon>Fungi</taxon>
        <taxon>Fungi incertae sedis</taxon>
        <taxon>Mucoromycota</taxon>
        <taxon>Mucoromycotina</taxon>
        <taxon>Mucoromycetes</taxon>
        <taxon>Mucorales</taxon>
        <taxon>Phycomycetaceae</taxon>
        <taxon>Phycomyces</taxon>
    </lineage>
</organism>
<dbReference type="SUPFAM" id="SSF82754">
    <property type="entry name" value="C-terminal, gelsolin-like domain of Sec23/24"/>
    <property type="match status" value="1"/>
</dbReference>
<dbReference type="InterPro" id="IPR012990">
    <property type="entry name" value="Beta-sandwich_Sec23_24"/>
</dbReference>
<proteinExistence type="inferred from homology"/>
<dbReference type="Gene3D" id="1.20.120.730">
    <property type="entry name" value="Sec23/Sec24 helical domain"/>
    <property type="match status" value="1"/>
</dbReference>
<dbReference type="SUPFAM" id="SSF81995">
    <property type="entry name" value="beta-sandwich domain of Sec23/24"/>
    <property type="match status" value="1"/>
</dbReference>
<dbReference type="SUPFAM" id="SSF81811">
    <property type="entry name" value="Helical domain of Sec23/24"/>
    <property type="match status" value="1"/>
</dbReference>
<dbReference type="Gene3D" id="2.60.40.1670">
    <property type="entry name" value="beta-sandwich domain of Sec23/24"/>
    <property type="match status" value="1"/>
</dbReference>
<dbReference type="InterPro" id="IPR006895">
    <property type="entry name" value="Znf_Sec23_Sec24"/>
</dbReference>
<evidence type="ECO:0000259" key="8">
    <source>
        <dbReference type="Pfam" id="PF04815"/>
    </source>
</evidence>
<reference evidence="10 11" key="1">
    <citation type="submission" date="2024-04" db="EMBL/GenBank/DDBJ databases">
        <title>Symmetric and asymmetric DNA N6-adenine methylation regulates different biological responses in Mucorales.</title>
        <authorList>
            <consortium name="Lawrence Berkeley National Laboratory"/>
            <person name="Lax C."/>
            <person name="Mondo S.J."/>
            <person name="Osorio-Concepcion M."/>
            <person name="Muszewska A."/>
            <person name="Corrochano-Luque M."/>
            <person name="Gutierrez G."/>
            <person name="Riley R."/>
            <person name="Lipzen A."/>
            <person name="Guo J."/>
            <person name="Hundley H."/>
            <person name="Amirebrahimi M."/>
            <person name="Ng V."/>
            <person name="Lorenzo-Gutierrez D."/>
            <person name="Binder U."/>
            <person name="Yang J."/>
            <person name="Song Y."/>
            <person name="Canovas D."/>
            <person name="Navarro E."/>
            <person name="Freitag M."/>
            <person name="Gabaldon T."/>
            <person name="Grigoriev I.V."/>
            <person name="Corrochano L.M."/>
            <person name="Nicolas F.E."/>
            <person name="Garre V."/>
        </authorList>
    </citation>
    <scope>NUCLEOTIDE SEQUENCE [LARGE SCALE GENOMIC DNA]</scope>
    <source>
        <strain evidence="10 11">L51</strain>
    </source>
</reference>
<dbReference type="InterPro" id="IPR050550">
    <property type="entry name" value="SEC23_SEC24_subfamily"/>
</dbReference>
<evidence type="ECO:0000256" key="1">
    <source>
        <dbReference type="ARBA" id="ARBA00008334"/>
    </source>
</evidence>
<feature type="domain" description="Sec23/Sec24 trunk" evidence="7">
    <location>
        <begin position="388"/>
        <end position="624"/>
    </location>
</feature>
<evidence type="ECO:0000256" key="2">
    <source>
        <dbReference type="ARBA" id="ARBA00022448"/>
    </source>
</evidence>
<evidence type="ECO:0000259" key="5">
    <source>
        <dbReference type="Pfam" id="PF00626"/>
    </source>
</evidence>
<dbReference type="SUPFAM" id="SSF53300">
    <property type="entry name" value="vWA-like"/>
    <property type="match status" value="1"/>
</dbReference>
<feature type="domain" description="Zinc finger Sec23/Sec24-type" evidence="6">
    <location>
        <begin position="313"/>
        <end position="351"/>
    </location>
</feature>
<dbReference type="InterPro" id="IPR036465">
    <property type="entry name" value="vWFA_dom_sf"/>
</dbReference>
<dbReference type="InterPro" id="IPR036180">
    <property type="entry name" value="Gelsolin-like_dom_sf"/>
</dbReference>
<keyword evidence="3" id="KW-0653">Protein transport</keyword>
<evidence type="ECO:0000259" key="7">
    <source>
        <dbReference type="Pfam" id="PF04811"/>
    </source>
</evidence>
<dbReference type="PANTHER" id="PTHR13803">
    <property type="entry name" value="SEC24-RELATED PROTEIN"/>
    <property type="match status" value="1"/>
</dbReference>
<dbReference type="Gene3D" id="3.40.20.10">
    <property type="entry name" value="Severin"/>
    <property type="match status" value="1"/>
</dbReference>
<comment type="similarity">
    <text evidence="1">Belongs to the SEC23/SEC24 family. SEC24 subfamily.</text>
</comment>
<dbReference type="InterPro" id="IPR036175">
    <property type="entry name" value="Sec23/24_helical_dom_sf"/>
</dbReference>
<comment type="caution">
    <text evidence="10">The sequence shown here is derived from an EMBL/GenBank/DDBJ whole genome shotgun (WGS) entry which is preliminary data.</text>
</comment>
<evidence type="ECO:0000259" key="6">
    <source>
        <dbReference type="Pfam" id="PF04810"/>
    </source>
</evidence>
<evidence type="ECO:0000256" key="4">
    <source>
        <dbReference type="SAM" id="MobiDB-lite"/>
    </source>
</evidence>
<feature type="domain" description="Sec23/Sec24 beta-sandwich" evidence="9">
    <location>
        <begin position="630"/>
        <end position="714"/>
    </location>
</feature>
<dbReference type="InterPro" id="IPR007123">
    <property type="entry name" value="Gelsolin-like_dom"/>
</dbReference>
<feature type="domain" description="Gelsolin-like" evidence="5">
    <location>
        <begin position="845"/>
        <end position="914"/>
    </location>
</feature>
<dbReference type="Pfam" id="PF04810">
    <property type="entry name" value="zf-Sec23_Sec24"/>
    <property type="match status" value="1"/>
</dbReference>
<evidence type="ECO:0000256" key="3">
    <source>
        <dbReference type="ARBA" id="ARBA00022927"/>
    </source>
</evidence>
<dbReference type="Gene3D" id="2.30.30.380">
    <property type="entry name" value="Zn-finger domain of Sec23/24"/>
    <property type="match status" value="1"/>
</dbReference>
<feature type="compositionally biased region" description="Low complexity" evidence="4">
    <location>
        <begin position="151"/>
        <end position="194"/>
    </location>
</feature>
<dbReference type="Pfam" id="PF04815">
    <property type="entry name" value="Sec23_helical"/>
    <property type="match status" value="1"/>
</dbReference>
<feature type="compositionally biased region" description="Polar residues" evidence="4">
    <location>
        <begin position="1"/>
        <end position="24"/>
    </location>
</feature>